<dbReference type="Proteomes" id="UP000272400">
    <property type="component" value="Unassembled WGS sequence"/>
</dbReference>
<sequence length="213" mass="22729">MDLNNDRQRRLLFAGIAAALVVLGLWLAWPRPDTSRTGAEQPAQTATATPPPAPATPPPGIAEQVDPDAFDLYRLLPFGRKDFATAAATAQGFVSAYGTYRFDEEPQTYLDRMRPMVVDLVYDDLRAGASSVGVLEERRETQKVATGSASLDSVRTFGPTSVTFVVTGIQTVASTAGSGTESKSWAVTVQNEGGAWRVFSFAPADVGEDGEAQ</sequence>
<feature type="compositionally biased region" description="Pro residues" evidence="1">
    <location>
        <begin position="49"/>
        <end position="60"/>
    </location>
</feature>
<dbReference type="AlphaFoldDB" id="A0A3N1CND4"/>
<name>A0A3N1CND4_9ACTN</name>
<protein>
    <recommendedName>
        <fullName evidence="5">Mce-associated membrane protein</fullName>
    </recommendedName>
</protein>
<dbReference type="RefSeq" id="WP_123661808.1">
    <property type="nucleotide sequence ID" value="NZ_RJKE01000001.1"/>
</dbReference>
<feature type="region of interest" description="Disordered" evidence="1">
    <location>
        <begin position="34"/>
        <end position="63"/>
    </location>
</feature>
<keyword evidence="2" id="KW-0812">Transmembrane</keyword>
<keyword evidence="2" id="KW-0472">Membrane</keyword>
<dbReference type="EMBL" id="RJKE01000001">
    <property type="protein sequence ID" value="ROO82836.1"/>
    <property type="molecule type" value="Genomic_DNA"/>
</dbReference>
<gene>
    <name evidence="3" type="ORF">EDD29_0321</name>
</gene>
<comment type="caution">
    <text evidence="3">The sequence shown here is derived from an EMBL/GenBank/DDBJ whole genome shotgun (WGS) entry which is preliminary data.</text>
</comment>
<reference evidence="3 4" key="1">
    <citation type="submission" date="2018-11" db="EMBL/GenBank/DDBJ databases">
        <title>Sequencing the genomes of 1000 actinobacteria strains.</title>
        <authorList>
            <person name="Klenk H.-P."/>
        </authorList>
    </citation>
    <scope>NUCLEOTIDE SEQUENCE [LARGE SCALE GENOMIC DNA]</scope>
    <source>
        <strain evidence="3 4">DSM 44254</strain>
    </source>
</reference>
<evidence type="ECO:0000313" key="3">
    <source>
        <dbReference type="EMBL" id="ROO82836.1"/>
    </source>
</evidence>
<proteinExistence type="predicted"/>
<organism evidence="3 4">
    <name type="scientific">Actinocorallia herbida</name>
    <dbReference type="NCBI Taxonomy" id="58109"/>
    <lineage>
        <taxon>Bacteria</taxon>
        <taxon>Bacillati</taxon>
        <taxon>Actinomycetota</taxon>
        <taxon>Actinomycetes</taxon>
        <taxon>Streptosporangiales</taxon>
        <taxon>Thermomonosporaceae</taxon>
        <taxon>Actinocorallia</taxon>
    </lineage>
</organism>
<dbReference type="OrthoDB" id="3542492at2"/>
<evidence type="ECO:0008006" key="5">
    <source>
        <dbReference type="Google" id="ProtNLM"/>
    </source>
</evidence>
<evidence type="ECO:0000313" key="4">
    <source>
        <dbReference type="Proteomes" id="UP000272400"/>
    </source>
</evidence>
<evidence type="ECO:0000256" key="2">
    <source>
        <dbReference type="SAM" id="Phobius"/>
    </source>
</evidence>
<keyword evidence="4" id="KW-1185">Reference proteome</keyword>
<accession>A0A3N1CND4</accession>
<keyword evidence="2" id="KW-1133">Transmembrane helix</keyword>
<evidence type="ECO:0000256" key="1">
    <source>
        <dbReference type="SAM" id="MobiDB-lite"/>
    </source>
</evidence>
<feature type="transmembrane region" description="Helical" evidence="2">
    <location>
        <begin position="12"/>
        <end position="29"/>
    </location>
</feature>